<dbReference type="InterPro" id="IPR050398">
    <property type="entry name" value="HssS/ArlS-like"/>
</dbReference>
<keyword evidence="9" id="KW-0418">Kinase</keyword>
<dbReference type="SUPFAM" id="SSF55874">
    <property type="entry name" value="ATPase domain of HSP90 chaperone/DNA topoisomerase II/histidine kinase"/>
    <property type="match status" value="1"/>
</dbReference>
<keyword evidence="7 14" id="KW-0812">Transmembrane</keyword>
<evidence type="ECO:0000256" key="8">
    <source>
        <dbReference type="ARBA" id="ARBA00022741"/>
    </source>
</evidence>
<dbReference type="SUPFAM" id="SSF47384">
    <property type="entry name" value="Homodimeric domain of signal transducing histidine kinase"/>
    <property type="match status" value="1"/>
</dbReference>
<name>A0A926DMM6_9FIRM</name>
<dbReference type="PRINTS" id="PR00344">
    <property type="entry name" value="BCTRLSENSOR"/>
</dbReference>
<dbReference type="FunFam" id="3.30.565.10:FF:000006">
    <property type="entry name" value="Sensor histidine kinase WalK"/>
    <property type="match status" value="1"/>
</dbReference>
<keyword evidence="8" id="KW-0547">Nucleotide-binding</keyword>
<dbReference type="CDD" id="cd06225">
    <property type="entry name" value="HAMP"/>
    <property type="match status" value="1"/>
</dbReference>
<evidence type="ECO:0000256" key="2">
    <source>
        <dbReference type="ARBA" id="ARBA00004651"/>
    </source>
</evidence>
<dbReference type="PANTHER" id="PTHR45528:SF1">
    <property type="entry name" value="SENSOR HISTIDINE KINASE CPXA"/>
    <property type="match status" value="1"/>
</dbReference>
<dbReference type="EC" id="2.7.13.3" evidence="3"/>
<organism evidence="17 18">
    <name type="scientific">Congzhengia minquanensis</name>
    <dbReference type="NCBI Taxonomy" id="2763657"/>
    <lineage>
        <taxon>Bacteria</taxon>
        <taxon>Bacillati</taxon>
        <taxon>Bacillota</taxon>
        <taxon>Clostridia</taxon>
        <taxon>Eubacteriales</taxon>
        <taxon>Oscillospiraceae</taxon>
        <taxon>Congzhengia</taxon>
    </lineage>
</organism>
<dbReference type="CDD" id="cd00075">
    <property type="entry name" value="HATPase"/>
    <property type="match status" value="1"/>
</dbReference>
<dbReference type="InterPro" id="IPR004358">
    <property type="entry name" value="Sig_transdc_His_kin-like_C"/>
</dbReference>
<dbReference type="InterPro" id="IPR036890">
    <property type="entry name" value="HATPase_C_sf"/>
</dbReference>
<dbReference type="Pfam" id="PF00672">
    <property type="entry name" value="HAMP"/>
    <property type="match status" value="1"/>
</dbReference>
<dbReference type="Gene3D" id="3.30.565.10">
    <property type="entry name" value="Histidine kinase-like ATPase, C-terminal domain"/>
    <property type="match status" value="1"/>
</dbReference>
<keyword evidence="12" id="KW-0902">Two-component regulatory system</keyword>
<dbReference type="Pfam" id="PF02518">
    <property type="entry name" value="HATPase_c"/>
    <property type="match status" value="1"/>
</dbReference>
<evidence type="ECO:0000313" key="18">
    <source>
        <dbReference type="Proteomes" id="UP000611762"/>
    </source>
</evidence>
<evidence type="ECO:0000259" key="15">
    <source>
        <dbReference type="PROSITE" id="PS50109"/>
    </source>
</evidence>
<dbReference type="InterPro" id="IPR003661">
    <property type="entry name" value="HisK_dim/P_dom"/>
</dbReference>
<dbReference type="InterPro" id="IPR036097">
    <property type="entry name" value="HisK_dim/P_sf"/>
</dbReference>
<evidence type="ECO:0000256" key="12">
    <source>
        <dbReference type="ARBA" id="ARBA00023012"/>
    </source>
</evidence>
<dbReference type="InterPro" id="IPR003660">
    <property type="entry name" value="HAMP_dom"/>
</dbReference>
<reference evidence="17" key="1">
    <citation type="submission" date="2020-08" db="EMBL/GenBank/DDBJ databases">
        <title>Genome public.</title>
        <authorList>
            <person name="Liu C."/>
            <person name="Sun Q."/>
        </authorList>
    </citation>
    <scope>NUCLEOTIDE SEQUENCE</scope>
    <source>
        <strain evidence="17">H8</strain>
    </source>
</reference>
<dbReference type="SMART" id="SM00388">
    <property type="entry name" value="HisKA"/>
    <property type="match status" value="1"/>
</dbReference>
<feature type="domain" description="Histidine kinase" evidence="15">
    <location>
        <begin position="252"/>
        <end position="469"/>
    </location>
</feature>
<feature type="transmembrane region" description="Helical" evidence="14">
    <location>
        <begin position="171"/>
        <end position="190"/>
    </location>
</feature>
<evidence type="ECO:0000256" key="14">
    <source>
        <dbReference type="SAM" id="Phobius"/>
    </source>
</evidence>
<evidence type="ECO:0000256" key="10">
    <source>
        <dbReference type="ARBA" id="ARBA00022840"/>
    </source>
</evidence>
<keyword evidence="5" id="KW-0597">Phosphoprotein</keyword>
<dbReference type="GO" id="GO:0000155">
    <property type="term" value="F:phosphorelay sensor kinase activity"/>
    <property type="evidence" value="ECO:0007669"/>
    <property type="project" value="InterPro"/>
</dbReference>
<dbReference type="GO" id="GO:0005524">
    <property type="term" value="F:ATP binding"/>
    <property type="evidence" value="ECO:0007669"/>
    <property type="project" value="UniProtKB-KW"/>
</dbReference>
<evidence type="ECO:0000256" key="7">
    <source>
        <dbReference type="ARBA" id="ARBA00022692"/>
    </source>
</evidence>
<evidence type="ECO:0000256" key="13">
    <source>
        <dbReference type="ARBA" id="ARBA00023136"/>
    </source>
</evidence>
<dbReference type="PROSITE" id="PS50885">
    <property type="entry name" value="HAMP"/>
    <property type="match status" value="1"/>
</dbReference>
<gene>
    <name evidence="17" type="ORF">H8698_12475</name>
</gene>
<accession>A0A926DMM6</accession>
<evidence type="ECO:0000259" key="16">
    <source>
        <dbReference type="PROSITE" id="PS50885"/>
    </source>
</evidence>
<comment type="subcellular location">
    <subcellularLocation>
        <location evidence="2">Cell membrane</location>
        <topology evidence="2">Multi-pass membrane protein</topology>
    </subcellularLocation>
</comment>
<keyword evidence="6" id="KW-0808">Transferase</keyword>
<dbReference type="EMBL" id="JACRSU010000006">
    <property type="protein sequence ID" value="MBC8541795.1"/>
    <property type="molecule type" value="Genomic_DNA"/>
</dbReference>
<dbReference type="InterPro" id="IPR005467">
    <property type="entry name" value="His_kinase_dom"/>
</dbReference>
<dbReference type="CDD" id="cd18773">
    <property type="entry name" value="PDC1_HK_sensor"/>
    <property type="match status" value="1"/>
</dbReference>
<dbReference type="Pfam" id="PF00512">
    <property type="entry name" value="HisKA"/>
    <property type="match status" value="1"/>
</dbReference>
<dbReference type="GO" id="GO:0005886">
    <property type="term" value="C:plasma membrane"/>
    <property type="evidence" value="ECO:0007669"/>
    <property type="project" value="UniProtKB-SubCell"/>
</dbReference>
<evidence type="ECO:0000256" key="1">
    <source>
        <dbReference type="ARBA" id="ARBA00000085"/>
    </source>
</evidence>
<dbReference type="PANTHER" id="PTHR45528">
    <property type="entry name" value="SENSOR HISTIDINE KINASE CPXA"/>
    <property type="match status" value="1"/>
</dbReference>
<comment type="caution">
    <text evidence="17">The sequence shown here is derived from an EMBL/GenBank/DDBJ whole genome shotgun (WGS) entry which is preliminary data.</text>
</comment>
<dbReference type="Gene3D" id="1.10.287.130">
    <property type="match status" value="1"/>
</dbReference>
<dbReference type="Gene3D" id="6.10.340.10">
    <property type="match status" value="1"/>
</dbReference>
<dbReference type="InterPro" id="IPR003594">
    <property type="entry name" value="HATPase_dom"/>
</dbReference>
<evidence type="ECO:0000256" key="9">
    <source>
        <dbReference type="ARBA" id="ARBA00022777"/>
    </source>
</evidence>
<feature type="transmembrane region" description="Helical" evidence="14">
    <location>
        <begin position="6"/>
        <end position="33"/>
    </location>
</feature>
<evidence type="ECO:0000256" key="11">
    <source>
        <dbReference type="ARBA" id="ARBA00022989"/>
    </source>
</evidence>
<dbReference type="PROSITE" id="PS50109">
    <property type="entry name" value="HIS_KIN"/>
    <property type="match status" value="1"/>
</dbReference>
<evidence type="ECO:0000313" key="17">
    <source>
        <dbReference type="EMBL" id="MBC8541795.1"/>
    </source>
</evidence>
<dbReference type="RefSeq" id="WP_177678505.1">
    <property type="nucleotide sequence ID" value="NZ_JACRSU010000006.1"/>
</dbReference>
<keyword evidence="11 14" id="KW-1133">Transmembrane helix</keyword>
<feature type="domain" description="HAMP" evidence="16">
    <location>
        <begin position="192"/>
        <end position="244"/>
    </location>
</feature>
<keyword evidence="13 14" id="KW-0472">Membrane</keyword>
<dbReference type="Proteomes" id="UP000611762">
    <property type="component" value="Unassembled WGS sequence"/>
</dbReference>
<dbReference type="SMART" id="SM00304">
    <property type="entry name" value="HAMP"/>
    <property type="match status" value="1"/>
</dbReference>
<dbReference type="SMART" id="SM00387">
    <property type="entry name" value="HATPase_c"/>
    <property type="match status" value="1"/>
</dbReference>
<dbReference type="FunFam" id="1.10.287.130:FF:000008">
    <property type="entry name" value="Two-component sensor histidine kinase"/>
    <property type="match status" value="1"/>
</dbReference>
<comment type="catalytic activity">
    <reaction evidence="1">
        <text>ATP + protein L-histidine = ADP + protein N-phospho-L-histidine.</text>
        <dbReference type="EC" id="2.7.13.3"/>
    </reaction>
</comment>
<keyword evidence="10" id="KW-0067">ATP-binding</keyword>
<dbReference type="AlphaFoldDB" id="A0A926DMM6"/>
<evidence type="ECO:0000256" key="3">
    <source>
        <dbReference type="ARBA" id="ARBA00012438"/>
    </source>
</evidence>
<proteinExistence type="predicted"/>
<protein>
    <recommendedName>
        <fullName evidence="3">histidine kinase</fullName>
        <ecNumber evidence="3">2.7.13.3</ecNumber>
    </recommendedName>
</protein>
<evidence type="ECO:0000256" key="5">
    <source>
        <dbReference type="ARBA" id="ARBA00022553"/>
    </source>
</evidence>
<dbReference type="CDD" id="cd00082">
    <property type="entry name" value="HisKA"/>
    <property type="match status" value="1"/>
</dbReference>
<dbReference type="SUPFAM" id="SSF158472">
    <property type="entry name" value="HAMP domain-like"/>
    <property type="match status" value="1"/>
</dbReference>
<sequence>MRRRSIYIQLFTVTMALFLVSFIITGTLLFSFMGTYLTSRHEKELDNIARQVVNITVYIASTNGQLTAEAYRLNINAVAQSTDTEIFVLDEKGELVTTSIENFDDKIKEEYTQDILEGNGATYRGSLGGIFKGEVLTVARPIKYMGSVVGGVLVSIPTPEVTRMRIEVLKIFVFNVAFVAVFVAIFVYLISKRITKPLSELTSAAKSIAGGDFKRRVNIDTENEFSELGDTFNNMADSIEQLENMRSSFIANVSHDLRTPMTTIIGFVEGIMDGTIPEEKRQWYLSIVLDESRRLSRIVTDLLDLSKLEQGSFNIEPREFDINELMRLSIIKFEKRITEKNISLTVGFETENMRVDADKDAIQRVITNLFDNAIKFTPEGGFIDVNTGVKDGSAYVSIQNSGLGIEKKDLMHIFDRFYKSDKSRSLDKNGAGLGLYIVKSIIQAHGERVWAESEPGEFTRFSFTLAKANEKKKNDDKKLIEEV</sequence>
<keyword evidence="4" id="KW-1003">Cell membrane</keyword>
<evidence type="ECO:0000256" key="6">
    <source>
        <dbReference type="ARBA" id="ARBA00022679"/>
    </source>
</evidence>
<evidence type="ECO:0000256" key="4">
    <source>
        <dbReference type="ARBA" id="ARBA00022475"/>
    </source>
</evidence>
<keyword evidence="18" id="KW-1185">Reference proteome</keyword>